<dbReference type="SUPFAM" id="SSF52058">
    <property type="entry name" value="L domain-like"/>
    <property type="match status" value="1"/>
</dbReference>
<dbReference type="InterPro" id="IPR032675">
    <property type="entry name" value="LRR_dom_sf"/>
</dbReference>
<dbReference type="Gene3D" id="2.30.30.190">
    <property type="entry name" value="CAP Gly-rich-like domain"/>
    <property type="match status" value="1"/>
</dbReference>
<protein>
    <recommendedName>
        <fullName evidence="2">CAP-Gly domain-containing protein</fullName>
    </recommendedName>
</protein>
<evidence type="ECO:0000313" key="4">
    <source>
        <dbReference type="Proteomes" id="UP001623330"/>
    </source>
</evidence>
<dbReference type="InterPro" id="IPR050328">
    <property type="entry name" value="Dev_Immune_Receptor"/>
</dbReference>
<dbReference type="EMBL" id="JBEVYD010000007">
    <property type="protein sequence ID" value="KAL3231339.1"/>
    <property type="molecule type" value="Genomic_DNA"/>
</dbReference>
<reference evidence="3 4" key="1">
    <citation type="submission" date="2024-05" db="EMBL/GenBank/DDBJ databases">
        <title>Long read based assembly of the Candida bracarensis genome reveals expanded adhesin content.</title>
        <authorList>
            <person name="Marcet-Houben M."/>
            <person name="Ksiezopolska E."/>
            <person name="Gabaldon T."/>
        </authorList>
    </citation>
    <scope>NUCLEOTIDE SEQUENCE [LARGE SCALE GENOMIC DNA]</scope>
    <source>
        <strain evidence="3 4">CBM6</strain>
    </source>
</reference>
<keyword evidence="4" id="KW-1185">Reference proteome</keyword>
<organism evidence="3 4">
    <name type="scientific">Nakaseomyces bracarensis</name>
    <dbReference type="NCBI Taxonomy" id="273131"/>
    <lineage>
        <taxon>Eukaryota</taxon>
        <taxon>Fungi</taxon>
        <taxon>Dikarya</taxon>
        <taxon>Ascomycota</taxon>
        <taxon>Saccharomycotina</taxon>
        <taxon>Saccharomycetes</taxon>
        <taxon>Saccharomycetales</taxon>
        <taxon>Saccharomycetaceae</taxon>
        <taxon>Nakaseomyces</taxon>
    </lineage>
</organism>
<dbReference type="PANTHER" id="PTHR24373">
    <property type="entry name" value="SLIT RELATED LEUCINE-RICH REPEAT NEURONAL PROTEIN"/>
    <property type="match status" value="1"/>
</dbReference>
<sequence length="505" mass="57843">MIYEPQFKVGDRFCVTKEICTVLFVGTIDAWPDEIAYGVEWDDPSSGKHSGTLGGVQYFITARPNSGSFLKARKVDTICGKPKEFFAAVKERYGSNNDSKLIDIKIGEKTVEQLGFDKLDLINQKWYRLETISLPSSQIGLAGIQDGTDVIRITDLDLSRNLFWDFKEILKISKCCPYLKSLNLSLNRFHGLRNYACEELVCEHLETLVISSCFLKRDDINDILYYFPNLKSLDISNNLLSDSDSSYLELPTTLISLNISGNIITDINSTLEKLPFLDNLNLGSTKSLGVFQNSNKYKLSSLDLSGINISHFDWLDKLNITFPRLQQLRCDIDKIIDYKSLDISVFDIVLARFNMLEVLNGSIITQKTRADSELYFVSKVQENAIIYNKDLPRWSELTKKYDLREVIVKKQDCWLLSDVITVNVKLKDIEDSPQFRLQLYNGFSVRYIRGVICQRLHIPVYAVTMSYEPPNGKLKYFPREFSSISDFSIENDGTLYIEKNLFPDN</sequence>
<dbReference type="Pfam" id="PF01302">
    <property type="entry name" value="CAP_GLY"/>
    <property type="match status" value="1"/>
</dbReference>
<dbReference type="Proteomes" id="UP001623330">
    <property type="component" value="Unassembled WGS sequence"/>
</dbReference>
<comment type="caution">
    <text evidence="3">The sequence shown here is derived from an EMBL/GenBank/DDBJ whole genome shotgun (WGS) entry which is preliminary data.</text>
</comment>
<dbReference type="PROSITE" id="PS51450">
    <property type="entry name" value="LRR"/>
    <property type="match status" value="1"/>
</dbReference>
<dbReference type="PANTHER" id="PTHR24373:SF275">
    <property type="entry name" value="TIR DOMAIN-CONTAINING PROTEIN"/>
    <property type="match status" value="1"/>
</dbReference>
<dbReference type="SMART" id="SM01052">
    <property type="entry name" value="CAP_GLY"/>
    <property type="match status" value="1"/>
</dbReference>
<dbReference type="InterPro" id="IPR000938">
    <property type="entry name" value="CAP-Gly_domain"/>
</dbReference>
<dbReference type="PROSITE" id="PS50245">
    <property type="entry name" value="CAP_GLY_2"/>
    <property type="match status" value="1"/>
</dbReference>
<dbReference type="Gene3D" id="3.80.10.10">
    <property type="entry name" value="Ribonuclease Inhibitor"/>
    <property type="match status" value="2"/>
</dbReference>
<evidence type="ECO:0000256" key="1">
    <source>
        <dbReference type="ARBA" id="ARBA00022729"/>
    </source>
</evidence>
<gene>
    <name evidence="3" type="ORF">RNJ44_00374</name>
</gene>
<evidence type="ECO:0000313" key="3">
    <source>
        <dbReference type="EMBL" id="KAL3231339.1"/>
    </source>
</evidence>
<evidence type="ECO:0000259" key="2">
    <source>
        <dbReference type="PROSITE" id="PS50245"/>
    </source>
</evidence>
<name>A0ABR4NSD6_9SACH</name>
<feature type="domain" description="CAP-Gly" evidence="2">
    <location>
        <begin position="38"/>
        <end position="71"/>
    </location>
</feature>
<dbReference type="InterPro" id="IPR001611">
    <property type="entry name" value="Leu-rich_rpt"/>
</dbReference>
<dbReference type="PROSITE" id="PS00845">
    <property type="entry name" value="CAP_GLY_1"/>
    <property type="match status" value="1"/>
</dbReference>
<proteinExistence type="predicted"/>
<dbReference type="SUPFAM" id="SSF74924">
    <property type="entry name" value="Cap-Gly domain"/>
    <property type="match status" value="1"/>
</dbReference>
<dbReference type="InterPro" id="IPR036859">
    <property type="entry name" value="CAP-Gly_dom_sf"/>
</dbReference>
<accession>A0ABR4NSD6</accession>
<keyword evidence="1" id="KW-0732">Signal</keyword>